<evidence type="ECO:0000313" key="10">
    <source>
        <dbReference type="Proteomes" id="UP000065797"/>
    </source>
</evidence>
<dbReference type="InterPro" id="IPR050072">
    <property type="entry name" value="Peptidase_M20A"/>
</dbReference>
<dbReference type="GO" id="GO:0046872">
    <property type="term" value="F:metal ion binding"/>
    <property type="evidence" value="ECO:0007669"/>
    <property type="project" value="UniProtKB-KW"/>
</dbReference>
<dbReference type="Proteomes" id="UP000065797">
    <property type="component" value="Unassembled WGS sequence"/>
</dbReference>
<evidence type="ECO:0000256" key="3">
    <source>
        <dbReference type="ARBA" id="ARBA00006247"/>
    </source>
</evidence>
<dbReference type="SUPFAM" id="SSF53187">
    <property type="entry name" value="Zn-dependent exopeptidases"/>
    <property type="match status" value="1"/>
</dbReference>
<keyword evidence="5" id="KW-0378">Hydrolase</keyword>
<sequence>MEQLKKQVCDYIEGHEEESVKFLTRLIQEKSVSGDESGAQAIVIEKLRELGLDLDIWEPAFNEMKDHPYFVSPRTSFTDSPNIVATLKGSGEGKSMILNGHIDVVPEGDVNQWDHHPYSGEKIGNRIYGRGTTDMKGGNVSLMLAMEAIIESGIELKGHIHFQSVIEEESGGAGTLAAILRGYKADGVIIPEPTNMKFFPKQQGSMWFRLHIKGKAAHGGTRYEGVSAIEKSMFVVEHLRKLEEKRNGRITDPLFKGIPIPIPINVGKIEGGSWPSSVPDSLILEGRCGIAPNETIEAAKEEFEGWIGELKDVDSWFVKNPVEVEWFGARWVPGELEENHPLITTLQHNFVEIEGNEPIIEASPWGTDGGLFTQIANVPTIVFGPGETKVAHYPNEYIEVDKMIAAAKIIACTLLDWCEVKK</sequence>
<dbReference type="Gene3D" id="3.30.70.360">
    <property type="match status" value="1"/>
</dbReference>
<dbReference type="AlphaFoldDB" id="A0A109G971"/>
<dbReference type="EMBL" id="LRPH01000049">
    <property type="protein sequence ID" value="KWU62525.1"/>
    <property type="molecule type" value="Genomic_DNA"/>
</dbReference>
<evidence type="ECO:0000256" key="2">
    <source>
        <dbReference type="ARBA" id="ARBA00001947"/>
    </source>
</evidence>
<dbReference type="SUPFAM" id="SSF55031">
    <property type="entry name" value="Bacterial exopeptidase dimerisation domain"/>
    <property type="match status" value="1"/>
</dbReference>
<keyword evidence="4" id="KW-0479">Metal-binding</keyword>
<evidence type="ECO:0000256" key="1">
    <source>
        <dbReference type="ARBA" id="ARBA00001941"/>
    </source>
</evidence>
<keyword evidence="7" id="KW-0170">Cobalt</keyword>
<evidence type="ECO:0000256" key="5">
    <source>
        <dbReference type="ARBA" id="ARBA00022801"/>
    </source>
</evidence>
<name>A0A109G971_BACMY</name>
<organism evidence="9 10">
    <name type="scientific">Bacillus mycoides</name>
    <dbReference type="NCBI Taxonomy" id="1405"/>
    <lineage>
        <taxon>Bacteria</taxon>
        <taxon>Bacillati</taxon>
        <taxon>Bacillota</taxon>
        <taxon>Bacilli</taxon>
        <taxon>Bacillales</taxon>
        <taxon>Bacillaceae</taxon>
        <taxon>Bacillus</taxon>
        <taxon>Bacillus cereus group</taxon>
    </lineage>
</organism>
<evidence type="ECO:0000256" key="7">
    <source>
        <dbReference type="ARBA" id="ARBA00023285"/>
    </source>
</evidence>
<dbReference type="InterPro" id="IPR011650">
    <property type="entry name" value="Peptidase_M20_dimer"/>
</dbReference>
<dbReference type="PANTHER" id="PTHR43808">
    <property type="entry name" value="ACETYLORNITHINE DEACETYLASE"/>
    <property type="match status" value="1"/>
</dbReference>
<proteinExistence type="inferred from homology"/>
<evidence type="ECO:0000313" key="9">
    <source>
        <dbReference type="EMBL" id="KWU62525.1"/>
    </source>
</evidence>
<dbReference type="GO" id="GO:0016787">
    <property type="term" value="F:hydrolase activity"/>
    <property type="evidence" value="ECO:0007669"/>
    <property type="project" value="UniProtKB-KW"/>
</dbReference>
<dbReference type="Gene3D" id="3.40.630.10">
    <property type="entry name" value="Zn peptidases"/>
    <property type="match status" value="1"/>
</dbReference>
<protein>
    <submittedName>
        <fullName evidence="9">Acetylornithine deacetylase</fullName>
    </submittedName>
</protein>
<comment type="caution">
    <text evidence="9">The sequence shown here is derived from an EMBL/GenBank/DDBJ whole genome shotgun (WGS) entry which is preliminary data.</text>
</comment>
<keyword evidence="6" id="KW-0862">Zinc</keyword>
<reference evidence="9 10" key="1">
    <citation type="submission" date="2016-01" db="EMBL/GenBank/DDBJ databases">
        <authorList>
            <person name="McClelland M."/>
            <person name="Jain A."/>
            <person name="Saraogi P."/>
            <person name="Mendelson R."/>
            <person name="Westerman R."/>
            <person name="SanMiguel P."/>
            <person name="Csonka L."/>
        </authorList>
    </citation>
    <scope>NUCLEOTIDE SEQUENCE [LARGE SCALE GENOMIC DNA]</scope>
    <source>
        <strain evidence="9 10">PE8-15</strain>
    </source>
</reference>
<comment type="cofactor">
    <cofactor evidence="2">
        <name>Zn(2+)</name>
        <dbReference type="ChEBI" id="CHEBI:29105"/>
    </cofactor>
</comment>
<dbReference type="InterPro" id="IPR036264">
    <property type="entry name" value="Bact_exopeptidase_dim_dom"/>
</dbReference>
<dbReference type="InterPro" id="IPR002933">
    <property type="entry name" value="Peptidase_M20"/>
</dbReference>
<dbReference type="NCBIfam" id="TIGR01910">
    <property type="entry name" value="DapE-ArgE"/>
    <property type="match status" value="1"/>
</dbReference>
<dbReference type="Pfam" id="PF07687">
    <property type="entry name" value="M20_dimer"/>
    <property type="match status" value="1"/>
</dbReference>
<dbReference type="RefSeq" id="WP_060750324.1">
    <property type="nucleotide sequence ID" value="NZ_JBCMJW010000091.1"/>
</dbReference>
<dbReference type="PANTHER" id="PTHR43808:SF25">
    <property type="entry name" value="PEPTIDASE M20 DIMERISATION DOMAIN-CONTAINING PROTEIN"/>
    <property type="match status" value="1"/>
</dbReference>
<evidence type="ECO:0000256" key="6">
    <source>
        <dbReference type="ARBA" id="ARBA00022833"/>
    </source>
</evidence>
<feature type="domain" description="Peptidase M20 dimerisation" evidence="8">
    <location>
        <begin position="202"/>
        <end position="310"/>
    </location>
</feature>
<dbReference type="NCBIfam" id="NF005373">
    <property type="entry name" value="PRK06915.1"/>
    <property type="match status" value="1"/>
</dbReference>
<accession>A0A109G971</accession>
<evidence type="ECO:0000259" key="8">
    <source>
        <dbReference type="Pfam" id="PF07687"/>
    </source>
</evidence>
<gene>
    <name evidence="9" type="ORF">AWW70_13955</name>
</gene>
<dbReference type="Pfam" id="PF01546">
    <property type="entry name" value="Peptidase_M20"/>
    <property type="match status" value="1"/>
</dbReference>
<comment type="similarity">
    <text evidence="3">Belongs to the peptidase M20A family.</text>
</comment>
<evidence type="ECO:0000256" key="4">
    <source>
        <dbReference type="ARBA" id="ARBA00022723"/>
    </source>
</evidence>
<comment type="cofactor">
    <cofactor evidence="1">
        <name>Co(2+)</name>
        <dbReference type="ChEBI" id="CHEBI:48828"/>
    </cofactor>
</comment>
<dbReference type="InterPro" id="IPR010182">
    <property type="entry name" value="ArgE/DapE"/>
</dbReference>